<evidence type="ECO:0000256" key="4">
    <source>
        <dbReference type="ARBA" id="ARBA00022605"/>
    </source>
</evidence>
<dbReference type="GO" id="GO:0004488">
    <property type="term" value="F:methylenetetrahydrofolate dehydrogenase (NADP+) activity"/>
    <property type="evidence" value="ECO:0007669"/>
    <property type="project" value="UniProtKB-UniRule"/>
</dbReference>
<dbReference type="UniPathway" id="UPA00193"/>
<organism evidence="15 16">
    <name type="scientific">Pseudomonas duriflava</name>
    <dbReference type="NCBI Taxonomy" id="459528"/>
    <lineage>
        <taxon>Bacteria</taxon>
        <taxon>Pseudomonadati</taxon>
        <taxon>Pseudomonadota</taxon>
        <taxon>Gammaproteobacteria</taxon>
        <taxon>Pseudomonadales</taxon>
        <taxon>Pseudomonadaceae</taxon>
        <taxon>Pseudomonas</taxon>
    </lineage>
</organism>
<evidence type="ECO:0000256" key="10">
    <source>
        <dbReference type="ARBA" id="ARBA00023167"/>
    </source>
</evidence>
<proteinExistence type="inferred from homology"/>
<evidence type="ECO:0000259" key="13">
    <source>
        <dbReference type="Pfam" id="PF00763"/>
    </source>
</evidence>
<dbReference type="Gene3D" id="3.40.50.10860">
    <property type="entry name" value="Leucine Dehydrogenase, chain A, domain 1"/>
    <property type="match status" value="1"/>
</dbReference>
<keyword evidence="6 12" id="KW-0378">Hydrolase</keyword>
<dbReference type="AlphaFoldDB" id="A0A562QAL2"/>
<dbReference type="GO" id="GO:0005829">
    <property type="term" value="C:cytosol"/>
    <property type="evidence" value="ECO:0007669"/>
    <property type="project" value="TreeGrafter"/>
</dbReference>
<dbReference type="GO" id="GO:0009086">
    <property type="term" value="P:methionine biosynthetic process"/>
    <property type="evidence" value="ECO:0007669"/>
    <property type="project" value="UniProtKB-KW"/>
</dbReference>
<reference evidence="15 16" key="1">
    <citation type="journal article" date="2015" name="Stand. Genomic Sci.">
        <title>Genomic Encyclopedia of Bacterial and Archaeal Type Strains, Phase III: the genomes of soil and plant-associated and newly described type strains.</title>
        <authorList>
            <person name="Whitman W.B."/>
            <person name="Woyke T."/>
            <person name="Klenk H.P."/>
            <person name="Zhou Y."/>
            <person name="Lilburn T.G."/>
            <person name="Beck B.J."/>
            <person name="De Vos P."/>
            <person name="Vandamme P."/>
            <person name="Eisen J.A."/>
            <person name="Garrity G."/>
            <person name="Hugenholtz P."/>
            <person name="Kyrpides N.C."/>
        </authorList>
    </citation>
    <scope>NUCLEOTIDE SEQUENCE [LARGE SCALE GENOMIC DNA]</scope>
    <source>
        <strain evidence="15 16">CGMCC 1.6858</strain>
    </source>
</reference>
<dbReference type="GO" id="GO:0035999">
    <property type="term" value="P:tetrahydrofolate interconversion"/>
    <property type="evidence" value="ECO:0007669"/>
    <property type="project" value="UniProtKB-UniRule"/>
</dbReference>
<evidence type="ECO:0000256" key="2">
    <source>
        <dbReference type="ARBA" id="ARBA00011738"/>
    </source>
</evidence>
<keyword evidence="11 12" id="KW-0511">Multifunctional enzyme</keyword>
<dbReference type="Pfam" id="PF00763">
    <property type="entry name" value="THF_DHG_CYH"/>
    <property type="match status" value="1"/>
</dbReference>
<dbReference type="SUPFAM" id="SSF51735">
    <property type="entry name" value="NAD(P)-binding Rossmann-fold domains"/>
    <property type="match status" value="1"/>
</dbReference>
<keyword evidence="4 12" id="KW-0028">Amino-acid biosynthesis</keyword>
<comment type="catalytic activity">
    <reaction evidence="12">
        <text>(6R)-5,10-methenyltetrahydrofolate + H2O = (6R)-10-formyltetrahydrofolate + H(+)</text>
        <dbReference type="Rhea" id="RHEA:23700"/>
        <dbReference type="ChEBI" id="CHEBI:15377"/>
        <dbReference type="ChEBI" id="CHEBI:15378"/>
        <dbReference type="ChEBI" id="CHEBI:57455"/>
        <dbReference type="ChEBI" id="CHEBI:195366"/>
        <dbReference type="EC" id="3.5.4.9"/>
    </reaction>
</comment>
<protein>
    <recommendedName>
        <fullName evidence="12">Bifunctional protein FolD</fullName>
    </recommendedName>
    <domain>
        <recommendedName>
            <fullName evidence="12">Methylenetetrahydrofolate dehydrogenase</fullName>
            <ecNumber evidence="12">1.5.1.5</ecNumber>
        </recommendedName>
    </domain>
    <domain>
        <recommendedName>
            <fullName evidence="12">Methenyltetrahydrofolate cyclohydrolase</fullName>
            <ecNumber evidence="12">3.5.4.9</ecNumber>
        </recommendedName>
    </domain>
</protein>
<evidence type="ECO:0000256" key="12">
    <source>
        <dbReference type="HAMAP-Rule" id="MF_01576"/>
    </source>
</evidence>
<dbReference type="PRINTS" id="PR00085">
    <property type="entry name" value="THFDHDRGNASE"/>
</dbReference>
<comment type="function">
    <text evidence="12">Catalyzes the oxidation of 5,10-methylenetetrahydrofolate to 5,10-methenyltetrahydrofolate and then the hydrolysis of 5,10-methenyltetrahydrofolate to 10-formyltetrahydrofolate.</text>
</comment>
<dbReference type="HAMAP" id="MF_01576">
    <property type="entry name" value="THF_DHG_CYH"/>
    <property type="match status" value="1"/>
</dbReference>
<dbReference type="InterPro" id="IPR046346">
    <property type="entry name" value="Aminoacid_DH-like_N_sf"/>
</dbReference>
<dbReference type="SUPFAM" id="SSF53223">
    <property type="entry name" value="Aminoacid dehydrogenase-like, N-terminal domain"/>
    <property type="match status" value="1"/>
</dbReference>
<keyword evidence="16" id="KW-1185">Reference proteome</keyword>
<feature type="binding site" evidence="12">
    <location>
        <position position="261"/>
    </location>
    <ligand>
        <name>NADP(+)</name>
        <dbReference type="ChEBI" id="CHEBI:58349"/>
    </ligand>
</feature>
<evidence type="ECO:0000256" key="3">
    <source>
        <dbReference type="ARBA" id="ARBA00022563"/>
    </source>
</evidence>
<keyword evidence="8 12" id="KW-0560">Oxidoreductase</keyword>
<evidence type="ECO:0000313" key="16">
    <source>
        <dbReference type="Proteomes" id="UP000316905"/>
    </source>
</evidence>
<evidence type="ECO:0000313" key="15">
    <source>
        <dbReference type="EMBL" id="TWI53788.1"/>
    </source>
</evidence>
<gene>
    <name evidence="12" type="primary">folD</name>
    <name evidence="15" type="ORF">IQ22_02398</name>
</gene>
<sequence length="314" mass="33859">MFTSHLLVFCISDVHAKINASFISKTHFDMTAQLIDGKAIAARLRHDIAQRVTERRQQGLRAPGLAVVLVGDDPASKVYVTHKRKDCEEVGFVSKAYDLPSSTGQAELESLIDSLNADTTIDGILLQLPLPAHLDASLLLERISPDKDVDGFHPFNVGRLAQRIPLLRPCTPKGIMRLLESTGANLYGMNAVVVGASNIVGRPMALELLLAGCTVTITHRFTRDLAAHLSQADLVVVAAGKPGLVKGEWIKQGAIVIDVGINRQSDGKLVGDVEYESACERASWITPVPGGVGPMTRACLLENTLYAAEQLHAF</sequence>
<evidence type="ECO:0000259" key="14">
    <source>
        <dbReference type="Pfam" id="PF02882"/>
    </source>
</evidence>
<dbReference type="NCBIfam" id="NF010783">
    <property type="entry name" value="PRK14186.1"/>
    <property type="match status" value="1"/>
</dbReference>
<dbReference type="Gene3D" id="3.40.50.720">
    <property type="entry name" value="NAD(P)-binding Rossmann-like Domain"/>
    <property type="match status" value="1"/>
</dbReference>
<dbReference type="Pfam" id="PF02882">
    <property type="entry name" value="THF_DHG_CYH_C"/>
    <property type="match status" value="1"/>
</dbReference>
<dbReference type="EC" id="1.5.1.5" evidence="12"/>
<dbReference type="PANTHER" id="PTHR48099:SF5">
    <property type="entry name" value="C-1-TETRAHYDROFOLATE SYNTHASE, CYTOPLASMIC"/>
    <property type="match status" value="1"/>
</dbReference>
<comment type="subunit">
    <text evidence="2 12">Homodimer.</text>
</comment>
<evidence type="ECO:0000256" key="7">
    <source>
        <dbReference type="ARBA" id="ARBA00022857"/>
    </source>
</evidence>
<evidence type="ECO:0000256" key="6">
    <source>
        <dbReference type="ARBA" id="ARBA00022801"/>
    </source>
</evidence>
<dbReference type="InterPro" id="IPR020630">
    <property type="entry name" value="THF_DH/CycHdrlase_cat_dom"/>
</dbReference>
<evidence type="ECO:0000256" key="11">
    <source>
        <dbReference type="ARBA" id="ARBA00023268"/>
    </source>
</evidence>
<evidence type="ECO:0000256" key="5">
    <source>
        <dbReference type="ARBA" id="ARBA00022755"/>
    </source>
</evidence>
<dbReference type="CDD" id="cd01080">
    <property type="entry name" value="NAD_bind_m-THF_DH_Cyclohyd"/>
    <property type="match status" value="1"/>
</dbReference>
<dbReference type="GO" id="GO:0006164">
    <property type="term" value="P:purine nucleotide biosynthetic process"/>
    <property type="evidence" value="ECO:0007669"/>
    <property type="project" value="UniProtKB-KW"/>
</dbReference>
<keyword evidence="3 12" id="KW-0554">One-carbon metabolism</keyword>
<comment type="pathway">
    <text evidence="1 12">One-carbon metabolism; tetrahydrofolate interconversion.</text>
</comment>
<feature type="domain" description="Tetrahydrofolate dehydrogenase/cyclohydrolase NAD(P)-binding" evidence="14">
    <location>
        <begin position="169"/>
        <end position="310"/>
    </location>
</feature>
<name>A0A562QAL2_9PSED</name>
<dbReference type="PANTHER" id="PTHR48099">
    <property type="entry name" value="C-1-TETRAHYDROFOLATE SYNTHASE, CYTOPLASMIC-RELATED"/>
    <property type="match status" value="1"/>
</dbReference>
<evidence type="ECO:0000256" key="8">
    <source>
        <dbReference type="ARBA" id="ARBA00023002"/>
    </source>
</evidence>
<dbReference type="EC" id="3.5.4.9" evidence="12"/>
<comment type="caution">
    <text evidence="12">Lacks conserved residue(s) required for the propagation of feature annotation.</text>
</comment>
<dbReference type="GO" id="GO:0000105">
    <property type="term" value="P:L-histidine biosynthetic process"/>
    <property type="evidence" value="ECO:0007669"/>
    <property type="project" value="UniProtKB-KW"/>
</dbReference>
<evidence type="ECO:0000256" key="9">
    <source>
        <dbReference type="ARBA" id="ARBA00023102"/>
    </source>
</evidence>
<comment type="similarity">
    <text evidence="12">Belongs to the tetrahydrofolate dehydrogenase/cyclohydrolase family.</text>
</comment>
<keyword evidence="10 12" id="KW-0486">Methionine biosynthesis</keyword>
<dbReference type="Proteomes" id="UP000316905">
    <property type="component" value="Unassembled WGS sequence"/>
</dbReference>
<dbReference type="FunFam" id="3.40.50.720:FF:000006">
    <property type="entry name" value="Bifunctional protein FolD"/>
    <property type="match status" value="1"/>
</dbReference>
<dbReference type="InterPro" id="IPR036291">
    <property type="entry name" value="NAD(P)-bd_dom_sf"/>
</dbReference>
<comment type="caution">
    <text evidence="15">The sequence shown here is derived from an EMBL/GenBank/DDBJ whole genome shotgun (WGS) entry which is preliminary data.</text>
</comment>
<feature type="binding site" evidence="12">
    <location>
        <begin position="195"/>
        <end position="197"/>
    </location>
    <ligand>
        <name>NADP(+)</name>
        <dbReference type="ChEBI" id="CHEBI:58349"/>
    </ligand>
</feature>
<dbReference type="FunFam" id="3.40.50.10860:FF:000005">
    <property type="entry name" value="C-1-tetrahydrofolate synthase, cytoplasmic, putative"/>
    <property type="match status" value="1"/>
</dbReference>
<dbReference type="GO" id="GO:0004477">
    <property type="term" value="F:methenyltetrahydrofolate cyclohydrolase activity"/>
    <property type="evidence" value="ECO:0007669"/>
    <property type="project" value="UniProtKB-UniRule"/>
</dbReference>
<evidence type="ECO:0000256" key="1">
    <source>
        <dbReference type="ARBA" id="ARBA00004777"/>
    </source>
</evidence>
<dbReference type="InterPro" id="IPR000672">
    <property type="entry name" value="THF_DH/CycHdrlase"/>
</dbReference>
<keyword evidence="7 12" id="KW-0521">NADP</keyword>
<accession>A0A562QAL2</accession>
<dbReference type="EMBL" id="VLKY01000007">
    <property type="protein sequence ID" value="TWI53788.1"/>
    <property type="molecule type" value="Genomic_DNA"/>
</dbReference>
<dbReference type="InterPro" id="IPR020631">
    <property type="entry name" value="THF_DH/CycHdrlase_NAD-bd_dom"/>
</dbReference>
<dbReference type="NCBIfam" id="NF008058">
    <property type="entry name" value="PRK10792.1"/>
    <property type="match status" value="1"/>
</dbReference>
<comment type="catalytic activity">
    <reaction evidence="12">
        <text>(6R)-5,10-methylene-5,6,7,8-tetrahydrofolate + NADP(+) = (6R)-5,10-methenyltetrahydrofolate + NADPH</text>
        <dbReference type="Rhea" id="RHEA:22812"/>
        <dbReference type="ChEBI" id="CHEBI:15636"/>
        <dbReference type="ChEBI" id="CHEBI:57455"/>
        <dbReference type="ChEBI" id="CHEBI:57783"/>
        <dbReference type="ChEBI" id="CHEBI:58349"/>
        <dbReference type="EC" id="1.5.1.5"/>
    </reaction>
</comment>
<keyword evidence="5 12" id="KW-0658">Purine biosynthesis</keyword>
<keyword evidence="9 12" id="KW-0368">Histidine biosynthesis</keyword>
<feature type="domain" description="Tetrahydrofolate dehydrogenase/cyclohydrolase catalytic" evidence="13">
    <location>
        <begin position="35"/>
        <end position="150"/>
    </location>
</feature>